<protein>
    <recommendedName>
        <fullName evidence="6">Ycf20-like protein</fullName>
    </recommendedName>
</protein>
<dbReference type="Proteomes" id="UP000006591">
    <property type="component" value="Chromosome 1"/>
</dbReference>
<dbReference type="EnsemblPlants" id="ONIVA01G39140.1">
    <property type="protein sequence ID" value="ONIVA01G39140.1"/>
    <property type="gene ID" value="ONIVA01G39140"/>
</dbReference>
<proteinExistence type="inferred from homology"/>
<dbReference type="PANTHER" id="PTHR33787">
    <property type="match status" value="1"/>
</dbReference>
<accession>A0A0E0FUK8</accession>
<dbReference type="eggNOG" id="ENOG502RZMD">
    <property type="taxonomic scope" value="Eukaryota"/>
</dbReference>
<dbReference type="AlphaFoldDB" id="A0A0E0FUK8"/>
<feature type="transmembrane region" description="Helical" evidence="3">
    <location>
        <begin position="141"/>
        <end position="159"/>
    </location>
</feature>
<feature type="region of interest" description="Disordered" evidence="2">
    <location>
        <begin position="1"/>
        <end position="23"/>
    </location>
</feature>
<evidence type="ECO:0000256" key="3">
    <source>
        <dbReference type="SAM" id="Phobius"/>
    </source>
</evidence>
<evidence type="ECO:0000256" key="2">
    <source>
        <dbReference type="SAM" id="MobiDB-lite"/>
    </source>
</evidence>
<dbReference type="Pfam" id="PF04483">
    <property type="entry name" value="DUF565"/>
    <property type="match status" value="1"/>
</dbReference>
<keyword evidence="3" id="KW-1133">Transmembrane helix</keyword>
<dbReference type="OMA" id="RRTCFLW"/>
<keyword evidence="3" id="KW-0472">Membrane</keyword>
<evidence type="ECO:0000256" key="1">
    <source>
        <dbReference type="ARBA" id="ARBA00009846"/>
    </source>
</evidence>
<feature type="transmembrane region" description="Helical" evidence="3">
    <location>
        <begin position="171"/>
        <end position="190"/>
    </location>
</feature>
<sequence>MPLRSGGGALPLSTPRAAAGGLRGGGGRGAALLYRTCLSRPYTTGRALGLSCQMKRTRWKPVFALETGGPSNADNQDFEDDGGFLGRTRLGRLIQAAARELLEKLNSARNKSPTKIFLVLLGFYTANALATVLGQTGDWDVFVAAIVVATIEGIGMLMYRKPASRPPGRFWSMITMVNYWKAGVCLGFFVDAFKVGS</sequence>
<evidence type="ECO:0008006" key="6">
    <source>
        <dbReference type="Google" id="ProtNLM"/>
    </source>
</evidence>
<reference evidence="4" key="1">
    <citation type="submission" date="2015-04" db="UniProtKB">
        <authorList>
            <consortium name="EnsemblPlants"/>
        </authorList>
    </citation>
    <scope>IDENTIFICATION</scope>
    <source>
        <strain evidence="4">SL10</strain>
    </source>
</reference>
<dbReference type="PANTHER" id="PTHR33787:SF4">
    <property type="entry name" value="YCF20-LIKE PROTEIN"/>
    <property type="match status" value="1"/>
</dbReference>
<organism evidence="4">
    <name type="scientific">Oryza nivara</name>
    <name type="common">Indian wild rice</name>
    <name type="synonym">Oryza sativa f. spontanea</name>
    <dbReference type="NCBI Taxonomy" id="4536"/>
    <lineage>
        <taxon>Eukaryota</taxon>
        <taxon>Viridiplantae</taxon>
        <taxon>Streptophyta</taxon>
        <taxon>Embryophyta</taxon>
        <taxon>Tracheophyta</taxon>
        <taxon>Spermatophyta</taxon>
        <taxon>Magnoliopsida</taxon>
        <taxon>Liliopsida</taxon>
        <taxon>Poales</taxon>
        <taxon>Poaceae</taxon>
        <taxon>BOP clade</taxon>
        <taxon>Oryzoideae</taxon>
        <taxon>Oryzeae</taxon>
        <taxon>Oryzinae</taxon>
        <taxon>Oryza</taxon>
    </lineage>
</organism>
<comment type="similarity">
    <text evidence="1">Belongs to the ycf20 family.</text>
</comment>
<keyword evidence="5" id="KW-1185">Reference proteome</keyword>
<name>A0A0E0FUK8_ORYNI</name>
<dbReference type="Gramene" id="ONIVA01G39140.1">
    <property type="protein sequence ID" value="ONIVA01G39140.1"/>
    <property type="gene ID" value="ONIVA01G39140"/>
</dbReference>
<evidence type="ECO:0000313" key="4">
    <source>
        <dbReference type="EnsemblPlants" id="ONIVA01G39140.1"/>
    </source>
</evidence>
<dbReference type="InterPro" id="IPR007572">
    <property type="entry name" value="Uncharacterised_Ycf20"/>
</dbReference>
<reference evidence="4" key="2">
    <citation type="submission" date="2018-04" db="EMBL/GenBank/DDBJ databases">
        <title>OnivRS2 (Oryza nivara Reference Sequence Version 2).</title>
        <authorList>
            <person name="Zhang J."/>
            <person name="Kudrna D."/>
            <person name="Lee S."/>
            <person name="Talag J."/>
            <person name="Rajasekar S."/>
            <person name="Welchert J."/>
            <person name="Hsing Y.-I."/>
            <person name="Wing R.A."/>
        </authorList>
    </citation>
    <scope>NUCLEOTIDE SEQUENCE [LARGE SCALE GENOMIC DNA]</scope>
</reference>
<evidence type="ECO:0000313" key="5">
    <source>
        <dbReference type="Proteomes" id="UP000006591"/>
    </source>
</evidence>
<dbReference type="HOGENOM" id="CLU_090160_1_0_1"/>
<feature type="transmembrane region" description="Helical" evidence="3">
    <location>
        <begin position="116"/>
        <end position="135"/>
    </location>
</feature>
<keyword evidence="3" id="KW-0812">Transmembrane</keyword>